<dbReference type="OrthoDB" id="9771846at2"/>
<gene>
    <name evidence="2" type="ORF">EV668_3582</name>
</gene>
<dbReference type="RefSeq" id="WP_133772547.1">
    <property type="nucleotide sequence ID" value="NZ_SNZR01000014.1"/>
</dbReference>
<dbReference type="GO" id="GO:0016740">
    <property type="term" value="F:transferase activity"/>
    <property type="evidence" value="ECO:0007669"/>
    <property type="project" value="UniProtKB-KW"/>
</dbReference>
<dbReference type="Pfam" id="PF00535">
    <property type="entry name" value="Glycos_transf_2"/>
    <property type="match status" value="1"/>
</dbReference>
<keyword evidence="2" id="KW-0808">Transferase</keyword>
<evidence type="ECO:0000259" key="1">
    <source>
        <dbReference type="Pfam" id="PF00535"/>
    </source>
</evidence>
<feature type="domain" description="Glycosyltransferase 2-like" evidence="1">
    <location>
        <begin position="22"/>
        <end position="122"/>
    </location>
</feature>
<dbReference type="InterPro" id="IPR029044">
    <property type="entry name" value="Nucleotide-diphossugar_trans"/>
</dbReference>
<accession>A0A4R7BY14</accession>
<name>A0A4R7BY14_9HYPH</name>
<dbReference type="Proteomes" id="UP000295122">
    <property type="component" value="Unassembled WGS sequence"/>
</dbReference>
<protein>
    <submittedName>
        <fullName evidence="2">Rhamnosyltransferase</fullName>
    </submittedName>
</protein>
<sequence length="326" mass="34428">MDDSPSPPDAHPALPGTASAGIVAYHPDPAELARLVERVAPDVREVVVFANSDLDEAVEGRLSASASPTLLTVIRPGGNVGLGAAYDAFVARAQAAGDRHLLILDQDSLPPPAAVPRLAAILGSVSAAGERPAAIGPRPVDAAGRPIAIARHRSPGPAALEGTATRASFIISSGSLVDLVAAAAIGPFRADFFIDAIDLEWCFRADASGFSVWVADEIRMDHRLGRGTIALPFGLRPTDQPPRRLYTFLRNQIAMLRLPHVPLAHKAKTLATLPLRIPVYLLRNRFSRDCRVAILDGLRDGIANRLGPPDRTARAAIRPPSAGSTD</sequence>
<dbReference type="SUPFAM" id="SSF53448">
    <property type="entry name" value="Nucleotide-diphospho-sugar transferases"/>
    <property type="match status" value="1"/>
</dbReference>
<evidence type="ECO:0000313" key="3">
    <source>
        <dbReference type="Proteomes" id="UP000295122"/>
    </source>
</evidence>
<comment type="caution">
    <text evidence="2">The sequence shown here is derived from an EMBL/GenBank/DDBJ whole genome shotgun (WGS) entry which is preliminary data.</text>
</comment>
<organism evidence="2 3">
    <name type="scientific">Enterovirga rhinocerotis</name>
    <dbReference type="NCBI Taxonomy" id="1339210"/>
    <lineage>
        <taxon>Bacteria</taxon>
        <taxon>Pseudomonadati</taxon>
        <taxon>Pseudomonadota</taxon>
        <taxon>Alphaproteobacteria</taxon>
        <taxon>Hyphomicrobiales</taxon>
        <taxon>Methylobacteriaceae</taxon>
        <taxon>Enterovirga</taxon>
    </lineage>
</organism>
<dbReference type="InterPro" id="IPR001173">
    <property type="entry name" value="Glyco_trans_2-like"/>
</dbReference>
<evidence type="ECO:0000313" key="2">
    <source>
        <dbReference type="EMBL" id="TDR89097.1"/>
    </source>
</evidence>
<reference evidence="2 3" key="1">
    <citation type="submission" date="2019-03" db="EMBL/GenBank/DDBJ databases">
        <title>Genomic Encyclopedia of Type Strains, Phase IV (KMG-IV): sequencing the most valuable type-strain genomes for metagenomic binning, comparative biology and taxonomic classification.</title>
        <authorList>
            <person name="Goeker M."/>
        </authorList>
    </citation>
    <scope>NUCLEOTIDE SEQUENCE [LARGE SCALE GENOMIC DNA]</scope>
    <source>
        <strain evidence="2 3">DSM 25903</strain>
    </source>
</reference>
<dbReference type="Gene3D" id="3.90.550.10">
    <property type="entry name" value="Spore Coat Polysaccharide Biosynthesis Protein SpsA, Chain A"/>
    <property type="match status" value="1"/>
</dbReference>
<proteinExistence type="predicted"/>
<dbReference type="EMBL" id="SNZR01000014">
    <property type="protein sequence ID" value="TDR89097.1"/>
    <property type="molecule type" value="Genomic_DNA"/>
</dbReference>
<keyword evidence="3" id="KW-1185">Reference proteome</keyword>
<dbReference type="AlphaFoldDB" id="A0A4R7BY14"/>